<name>A0ABY4HHF0_9BACI</name>
<dbReference type="InterPro" id="IPR050131">
    <property type="entry name" value="Peptidase_S8_subtilisin-like"/>
</dbReference>
<accession>A0ABY4HHF0</accession>
<evidence type="ECO:0000313" key="12">
    <source>
        <dbReference type="Proteomes" id="UP000830326"/>
    </source>
</evidence>
<dbReference type="Pfam" id="PF00082">
    <property type="entry name" value="Peptidase_S8"/>
    <property type="match status" value="1"/>
</dbReference>
<proteinExistence type="inferred from homology"/>
<protein>
    <submittedName>
        <fullName evidence="11">S8 family serine peptidase</fullName>
    </submittedName>
</protein>
<feature type="active site" description="Charge relay system" evidence="9">
    <location>
        <position position="209"/>
    </location>
</feature>
<evidence type="ECO:0000256" key="3">
    <source>
        <dbReference type="ARBA" id="ARBA00011073"/>
    </source>
</evidence>
<dbReference type="PROSITE" id="PS51892">
    <property type="entry name" value="SUBTILASE"/>
    <property type="match status" value="1"/>
</dbReference>
<keyword evidence="12" id="KW-1185">Reference proteome</keyword>
<reference evidence="11" key="1">
    <citation type="submission" date="2022-04" db="EMBL/GenBank/DDBJ databases">
        <title>Halobacillus sp. isolated from saltern.</title>
        <authorList>
            <person name="Won M."/>
            <person name="Lee C.-M."/>
            <person name="Woen H.-Y."/>
            <person name="Kwon S.-W."/>
        </authorList>
    </citation>
    <scope>NUCLEOTIDE SEQUENCE</scope>
    <source>
        <strain evidence="11">SSHM10-5</strain>
    </source>
</reference>
<evidence type="ECO:0000313" key="11">
    <source>
        <dbReference type="EMBL" id="UOR13728.1"/>
    </source>
</evidence>
<dbReference type="PROSITE" id="PS00137">
    <property type="entry name" value="SUBTILASE_HIS"/>
    <property type="match status" value="1"/>
</dbReference>
<keyword evidence="4" id="KW-0964">Secreted</keyword>
<feature type="active site" description="Charge relay system" evidence="9">
    <location>
        <position position="408"/>
    </location>
</feature>
<evidence type="ECO:0000256" key="1">
    <source>
        <dbReference type="ARBA" id="ARBA00001913"/>
    </source>
</evidence>
<dbReference type="Proteomes" id="UP000830326">
    <property type="component" value="Chromosome"/>
</dbReference>
<dbReference type="InterPro" id="IPR036852">
    <property type="entry name" value="Peptidase_S8/S53_dom_sf"/>
</dbReference>
<comment type="cofactor">
    <cofactor evidence="1">
        <name>Ca(2+)</name>
        <dbReference type="ChEBI" id="CHEBI:29108"/>
    </cofactor>
</comment>
<dbReference type="Gene3D" id="3.40.50.200">
    <property type="entry name" value="Peptidase S8/S53 domain"/>
    <property type="match status" value="1"/>
</dbReference>
<comment type="similarity">
    <text evidence="3 9">Belongs to the peptidase S8 family.</text>
</comment>
<dbReference type="RefSeq" id="WP_245035514.1">
    <property type="nucleotide sequence ID" value="NZ_CP095075.1"/>
</dbReference>
<gene>
    <name evidence="11" type="ORF">MUO15_09955</name>
</gene>
<evidence type="ECO:0000256" key="6">
    <source>
        <dbReference type="ARBA" id="ARBA00022801"/>
    </source>
</evidence>
<dbReference type="PANTHER" id="PTHR43806">
    <property type="entry name" value="PEPTIDASE S8"/>
    <property type="match status" value="1"/>
</dbReference>
<evidence type="ECO:0000256" key="8">
    <source>
        <dbReference type="ARBA" id="ARBA00022837"/>
    </source>
</evidence>
<evidence type="ECO:0000256" key="7">
    <source>
        <dbReference type="ARBA" id="ARBA00022825"/>
    </source>
</evidence>
<feature type="active site" description="Charge relay system" evidence="9">
    <location>
        <position position="159"/>
    </location>
</feature>
<dbReference type="PRINTS" id="PR00723">
    <property type="entry name" value="SUBTILISIN"/>
</dbReference>
<dbReference type="InterPro" id="IPR015500">
    <property type="entry name" value="Peptidase_S8_subtilisin-rel"/>
</dbReference>
<dbReference type="PANTHER" id="PTHR43806:SF11">
    <property type="entry name" value="CEREVISIN-RELATED"/>
    <property type="match status" value="1"/>
</dbReference>
<keyword evidence="8" id="KW-0106">Calcium</keyword>
<organism evidence="11 12">
    <name type="scientific">Halobacillus amylolyticus</name>
    <dbReference type="NCBI Taxonomy" id="2932259"/>
    <lineage>
        <taxon>Bacteria</taxon>
        <taxon>Bacillati</taxon>
        <taxon>Bacillota</taxon>
        <taxon>Bacilli</taxon>
        <taxon>Bacillales</taxon>
        <taxon>Bacillaceae</taxon>
        <taxon>Halobacillus</taxon>
    </lineage>
</organism>
<dbReference type="PROSITE" id="PS00138">
    <property type="entry name" value="SUBTILASE_SER"/>
    <property type="match status" value="1"/>
</dbReference>
<dbReference type="InterPro" id="IPR000209">
    <property type="entry name" value="Peptidase_S8/S53_dom"/>
</dbReference>
<evidence type="ECO:0000256" key="5">
    <source>
        <dbReference type="ARBA" id="ARBA00022670"/>
    </source>
</evidence>
<feature type="domain" description="Peptidase S8/S53" evidence="10">
    <location>
        <begin position="151"/>
        <end position="451"/>
    </location>
</feature>
<keyword evidence="6 9" id="KW-0378">Hydrolase</keyword>
<sequence length="484" mass="50791">MKKRASIVLSLAAILTLLVSLFPSGLGVNAETGVNVSIDPHLNKALETETGPFEVVVTFEGEGAPTTQNVALLEKIGLTEGVTMKALPVAGVLATESQIDKLAQAEGVRSLYLNRKLSYFNEKATELTGVDQVRTDDQMTKRNEGLPVTGEGGSVLVHDSGVDGTHADLEYGSHLVENVLSSINLHAYSDIGPVTYQEGVVNTDTNSGHGTHVAGTVGGTGQMSNGKYEGVAPGADLVGYGSGGALFILDAIGGFDYALTHQAEFDIRVITNSWGSSGEFDPNGPVNVASKAAYERGMVVTFAAGNAGPGADTMNPYSLAPWVISVAAGTFENELADFSSRGVKGESGTFTIEGETYTYFNRPDLTAPGLNIVSTRTLSPVGVLNTTTDVENIPTAFLPYYTTLSGTSMATPHVAGIVMLMLEANPTLSPDEVFEILTETTTNMPGYEAWEVGTGYVNAYAAVDSAFALTDSKAQKGPKHKSLR</sequence>
<evidence type="ECO:0000256" key="4">
    <source>
        <dbReference type="ARBA" id="ARBA00022525"/>
    </source>
</evidence>
<keyword evidence="7 9" id="KW-0720">Serine protease</keyword>
<keyword evidence="5 9" id="KW-0645">Protease</keyword>
<dbReference type="InterPro" id="IPR023828">
    <property type="entry name" value="Peptidase_S8_Ser-AS"/>
</dbReference>
<evidence type="ECO:0000259" key="10">
    <source>
        <dbReference type="Pfam" id="PF00082"/>
    </source>
</evidence>
<evidence type="ECO:0000256" key="2">
    <source>
        <dbReference type="ARBA" id="ARBA00004613"/>
    </source>
</evidence>
<dbReference type="EMBL" id="CP095075">
    <property type="protein sequence ID" value="UOR13728.1"/>
    <property type="molecule type" value="Genomic_DNA"/>
</dbReference>
<comment type="subcellular location">
    <subcellularLocation>
        <location evidence="2">Secreted</location>
    </subcellularLocation>
</comment>
<dbReference type="InterPro" id="IPR022398">
    <property type="entry name" value="Peptidase_S8_His-AS"/>
</dbReference>
<dbReference type="SUPFAM" id="SSF52743">
    <property type="entry name" value="Subtilisin-like"/>
    <property type="match status" value="1"/>
</dbReference>
<evidence type="ECO:0000256" key="9">
    <source>
        <dbReference type="PROSITE-ProRule" id="PRU01240"/>
    </source>
</evidence>